<dbReference type="PANTHER" id="PTHR10603:SF7">
    <property type="entry name" value="FRAGILE X MESSENGER RIBONUCLEOPROTEIN 1 HOMOLOG"/>
    <property type="match status" value="1"/>
</dbReference>
<evidence type="ECO:0000259" key="3">
    <source>
        <dbReference type="SMART" id="SM00322"/>
    </source>
</evidence>
<protein>
    <submittedName>
        <fullName evidence="5">K Homology domain-containing protein</fullName>
    </submittedName>
</protein>
<dbReference type="Pfam" id="PF00013">
    <property type="entry name" value="KH_1"/>
    <property type="match status" value="2"/>
</dbReference>
<feature type="compositionally biased region" description="Polar residues" evidence="2">
    <location>
        <begin position="477"/>
        <end position="487"/>
    </location>
</feature>
<reference evidence="5" key="1">
    <citation type="submission" date="2022-11" db="UniProtKB">
        <authorList>
            <consortium name="WormBaseParasite"/>
        </authorList>
    </citation>
    <scope>IDENTIFICATION</scope>
</reference>
<feature type="compositionally biased region" description="Basic and acidic residues" evidence="2">
    <location>
        <begin position="403"/>
        <end position="419"/>
    </location>
</feature>
<dbReference type="GO" id="GO:0043488">
    <property type="term" value="P:regulation of mRNA stability"/>
    <property type="evidence" value="ECO:0007669"/>
    <property type="project" value="TreeGrafter"/>
</dbReference>
<dbReference type="GO" id="GO:0003730">
    <property type="term" value="F:mRNA 3'-UTR binding"/>
    <property type="evidence" value="ECO:0007669"/>
    <property type="project" value="TreeGrafter"/>
</dbReference>
<dbReference type="InterPro" id="IPR004087">
    <property type="entry name" value="KH_dom"/>
</dbReference>
<sequence>MEVEYRDKSNIYFPALVTQIGDKKVLLKSKDDAFPEGWYPFEDCRYVRNVETKPIRQIAAGDLIDALIKQSSSDKKAYQRAKVREIKGNFAVVENVEGSTISGVVNADECRFADQVEQLTESSLKKTTLALPEELINYASAVCQTITDNIPNTFAQFNESKKNIDIYALDTKTIRRISVASDMLLTQAKQKVSLIQKKDEVTKKFEQSSAATQAVIEFSVARDLMGLAIGSEGSNIKAAREVDGVTSIAIDESRETETHCFFKIFADNYDAAENARALLEYLTESVKVPSEMVGKIIGKNGKTIQDIVDKSGVIRVTIGEASPDEDNNMIDFFFTGTKESISLAEMLIDIHIKHVKEMESIRESIDETQRRLYPNSDNNGYFNRGYSRGRGNFPGGFNNRPNRFRDSRREQTNGDEHPRVQSPPENYHSTNEDDDAPVERKTNGFAQNGRGRGGRGGSNERFRGRGNRGGGRGRGSFAQQQQHNGET</sequence>
<dbReference type="GO" id="GO:0051028">
    <property type="term" value="P:mRNA transport"/>
    <property type="evidence" value="ECO:0007669"/>
    <property type="project" value="TreeGrafter"/>
</dbReference>
<feature type="compositionally biased region" description="Low complexity" evidence="2">
    <location>
        <begin position="389"/>
        <end position="401"/>
    </location>
</feature>
<proteinExistence type="predicted"/>
<dbReference type="SUPFAM" id="SSF54791">
    <property type="entry name" value="Eukaryotic type KH-domain (KH-domain type I)"/>
    <property type="match status" value="2"/>
</dbReference>
<dbReference type="GO" id="GO:0098793">
    <property type="term" value="C:presynapse"/>
    <property type="evidence" value="ECO:0007669"/>
    <property type="project" value="GOC"/>
</dbReference>
<dbReference type="GO" id="GO:0043005">
    <property type="term" value="C:neuron projection"/>
    <property type="evidence" value="ECO:0007669"/>
    <property type="project" value="TreeGrafter"/>
</dbReference>
<dbReference type="GO" id="GO:0010494">
    <property type="term" value="C:cytoplasmic stress granule"/>
    <property type="evidence" value="ECO:0007669"/>
    <property type="project" value="TreeGrafter"/>
</dbReference>
<dbReference type="GO" id="GO:0045182">
    <property type="term" value="F:translation regulator activity"/>
    <property type="evidence" value="ECO:0007669"/>
    <property type="project" value="TreeGrafter"/>
</dbReference>
<dbReference type="InterPro" id="IPR036612">
    <property type="entry name" value="KH_dom_type_1_sf"/>
</dbReference>
<dbReference type="Gene3D" id="2.30.30.140">
    <property type="match status" value="1"/>
</dbReference>
<dbReference type="WBParaSite" id="PSU_v2.g18882.t1">
    <property type="protein sequence ID" value="PSU_v2.g18882.t1"/>
    <property type="gene ID" value="PSU_v2.g18882"/>
</dbReference>
<name>A0A914YF26_9BILA</name>
<dbReference type="Proteomes" id="UP000887577">
    <property type="component" value="Unplaced"/>
</dbReference>
<evidence type="ECO:0000313" key="5">
    <source>
        <dbReference type="WBParaSite" id="PSU_v2.g18882.t1"/>
    </source>
</evidence>
<dbReference type="PANTHER" id="PTHR10603">
    <property type="entry name" value="FRAGILE X MENTAL RETARDATION SYNDROME-RELATED PROTEIN"/>
    <property type="match status" value="1"/>
</dbReference>
<dbReference type="PROSITE" id="PS50084">
    <property type="entry name" value="KH_TYPE_1"/>
    <property type="match status" value="2"/>
</dbReference>
<feature type="region of interest" description="Disordered" evidence="2">
    <location>
        <begin position="369"/>
        <end position="487"/>
    </location>
</feature>
<dbReference type="GO" id="GO:0048170">
    <property type="term" value="P:positive regulation of long-term neuronal synaptic plasticity"/>
    <property type="evidence" value="ECO:0007669"/>
    <property type="project" value="TreeGrafter"/>
</dbReference>
<evidence type="ECO:0000313" key="4">
    <source>
        <dbReference type="Proteomes" id="UP000887577"/>
    </source>
</evidence>
<keyword evidence="4" id="KW-1185">Reference proteome</keyword>
<dbReference type="SMART" id="SM00322">
    <property type="entry name" value="KH"/>
    <property type="match status" value="2"/>
</dbReference>
<organism evidence="4 5">
    <name type="scientific">Panagrolaimus superbus</name>
    <dbReference type="NCBI Taxonomy" id="310955"/>
    <lineage>
        <taxon>Eukaryota</taxon>
        <taxon>Metazoa</taxon>
        <taxon>Ecdysozoa</taxon>
        <taxon>Nematoda</taxon>
        <taxon>Chromadorea</taxon>
        <taxon>Rhabditida</taxon>
        <taxon>Tylenchina</taxon>
        <taxon>Panagrolaimomorpha</taxon>
        <taxon>Panagrolaimoidea</taxon>
        <taxon>Panagrolaimidae</taxon>
        <taxon>Panagrolaimus</taxon>
    </lineage>
</organism>
<dbReference type="AlphaFoldDB" id="A0A914YF26"/>
<dbReference type="Gene3D" id="3.30.1370.10">
    <property type="entry name" value="K Homology domain, type 1"/>
    <property type="match status" value="2"/>
</dbReference>
<dbReference type="GO" id="GO:0099577">
    <property type="term" value="P:regulation of translation at presynapse, modulating synaptic transmission"/>
    <property type="evidence" value="ECO:0007669"/>
    <property type="project" value="TreeGrafter"/>
</dbReference>
<feature type="domain" description="K Homology" evidence="3">
    <location>
        <begin position="212"/>
        <end position="281"/>
    </location>
</feature>
<evidence type="ECO:0000256" key="1">
    <source>
        <dbReference type="PROSITE-ProRule" id="PRU00117"/>
    </source>
</evidence>
<dbReference type="InterPro" id="IPR040148">
    <property type="entry name" value="FMR1"/>
</dbReference>
<dbReference type="InterPro" id="IPR004088">
    <property type="entry name" value="KH_dom_type_1"/>
</dbReference>
<evidence type="ECO:0000256" key="2">
    <source>
        <dbReference type="SAM" id="MobiDB-lite"/>
    </source>
</evidence>
<keyword evidence="1" id="KW-0694">RNA-binding</keyword>
<dbReference type="CDD" id="cd22426">
    <property type="entry name" value="KH_I_FMR1_FXR_rpt2"/>
    <property type="match status" value="1"/>
</dbReference>
<dbReference type="GO" id="GO:0048513">
    <property type="term" value="P:animal organ development"/>
    <property type="evidence" value="ECO:0007669"/>
    <property type="project" value="TreeGrafter"/>
</dbReference>
<dbReference type="GO" id="GO:0045727">
    <property type="term" value="P:positive regulation of translation"/>
    <property type="evidence" value="ECO:0007669"/>
    <property type="project" value="TreeGrafter"/>
</dbReference>
<dbReference type="GO" id="GO:0005634">
    <property type="term" value="C:nucleus"/>
    <property type="evidence" value="ECO:0007669"/>
    <property type="project" value="TreeGrafter"/>
</dbReference>
<accession>A0A914YF26</accession>
<feature type="domain" description="K Homology" evidence="3">
    <location>
        <begin position="282"/>
        <end position="353"/>
    </location>
</feature>